<dbReference type="SUPFAM" id="SSF57667">
    <property type="entry name" value="beta-beta-alpha zinc fingers"/>
    <property type="match status" value="1"/>
</dbReference>
<feature type="compositionally biased region" description="Acidic residues" evidence="6">
    <location>
        <begin position="386"/>
        <end position="397"/>
    </location>
</feature>
<feature type="region of interest" description="Disordered" evidence="6">
    <location>
        <begin position="314"/>
        <end position="398"/>
    </location>
</feature>
<dbReference type="HOGENOM" id="CLU_293008_0_0_1"/>
<reference evidence="9" key="2">
    <citation type="journal article" date="2013" name="PLoS Genet.">
        <title>Comparative genome structure, secondary metabolite, and effector coding capacity across Cochliobolus pathogens.</title>
        <authorList>
            <person name="Condon B.J."/>
            <person name="Leng Y."/>
            <person name="Wu D."/>
            <person name="Bushley K.E."/>
            <person name="Ohm R.A."/>
            <person name="Otillar R."/>
            <person name="Martin J."/>
            <person name="Schackwitz W."/>
            <person name="Grimwood J."/>
            <person name="MohdZainudin N."/>
            <person name="Xue C."/>
            <person name="Wang R."/>
            <person name="Manning V.A."/>
            <person name="Dhillon B."/>
            <person name="Tu Z.J."/>
            <person name="Steffenson B.J."/>
            <person name="Salamov A."/>
            <person name="Sun H."/>
            <person name="Lowry S."/>
            <person name="LaButti K."/>
            <person name="Han J."/>
            <person name="Copeland A."/>
            <person name="Lindquist E."/>
            <person name="Barry K."/>
            <person name="Schmutz J."/>
            <person name="Baker S.E."/>
            <person name="Ciuffetti L.M."/>
            <person name="Grigoriev I.V."/>
            <person name="Zhong S."/>
            <person name="Turgeon B.G."/>
        </authorList>
    </citation>
    <scope>NUCLEOTIDE SEQUENCE [LARGE SCALE GENOMIC DNA]</scope>
    <source>
        <strain evidence="9">ND90Pr / ATCC 201652</strain>
    </source>
</reference>
<dbReference type="eggNOG" id="KOG4124">
    <property type="taxonomic scope" value="Eukaryota"/>
</dbReference>
<dbReference type="KEGG" id="bsc:COCSADRAFT_185038"/>
<evidence type="ECO:0000256" key="2">
    <source>
        <dbReference type="ARBA" id="ARBA00022737"/>
    </source>
</evidence>
<feature type="region of interest" description="Disordered" evidence="6">
    <location>
        <begin position="1"/>
        <end position="30"/>
    </location>
</feature>
<evidence type="ECO:0000313" key="9">
    <source>
        <dbReference type="Proteomes" id="UP000016934"/>
    </source>
</evidence>
<dbReference type="SMART" id="SM00355">
    <property type="entry name" value="ZnF_C2H2"/>
    <property type="match status" value="3"/>
</dbReference>
<keyword evidence="9" id="KW-1185">Reference proteome</keyword>
<feature type="region of interest" description="Disordered" evidence="6">
    <location>
        <begin position="46"/>
        <end position="87"/>
    </location>
</feature>
<keyword evidence="3 5" id="KW-0863">Zinc-finger</keyword>
<dbReference type="PROSITE" id="PS50157">
    <property type="entry name" value="ZINC_FINGER_C2H2_2"/>
    <property type="match status" value="2"/>
</dbReference>
<dbReference type="InterPro" id="IPR023375">
    <property type="entry name" value="ADC_dom_sf"/>
</dbReference>
<dbReference type="Gene3D" id="3.30.160.60">
    <property type="entry name" value="Classic Zinc Finger"/>
    <property type="match status" value="2"/>
</dbReference>
<accession>M2SSP5</accession>
<dbReference type="GeneID" id="19133486"/>
<dbReference type="STRING" id="665912.M2SSP5"/>
<keyword evidence="1" id="KW-0479">Metal-binding</keyword>
<feature type="compositionally biased region" description="Polar residues" evidence="6">
    <location>
        <begin position="155"/>
        <end position="170"/>
    </location>
</feature>
<evidence type="ECO:0000256" key="3">
    <source>
        <dbReference type="ARBA" id="ARBA00022771"/>
    </source>
</evidence>
<feature type="compositionally biased region" description="Polar residues" evidence="6">
    <location>
        <begin position="62"/>
        <end position="71"/>
    </location>
</feature>
<dbReference type="FunFam" id="3.30.160.60:FF:000446">
    <property type="entry name" value="Zinc finger protein"/>
    <property type="match status" value="1"/>
</dbReference>
<dbReference type="GO" id="GO:0005634">
    <property type="term" value="C:nucleus"/>
    <property type="evidence" value="ECO:0007669"/>
    <property type="project" value="TreeGrafter"/>
</dbReference>
<evidence type="ECO:0000256" key="1">
    <source>
        <dbReference type="ARBA" id="ARBA00022723"/>
    </source>
</evidence>
<keyword evidence="2" id="KW-0677">Repeat</keyword>
<sequence>MCISSTRAEFPRITPAPLQTGSDPGAGSVSMSATSYQLLPTAMRPVLDSYEHPPPLTHSPRESTAASTPITTPVDHPSSPHFGRVNKDSPATLANLWHRKPHELAASRQPDEDVLFEDAGDCSFSLFPQEPQVHAGFADMATASPIDIQTPPRYGSNSPPNQTSNLTSALKQAEAQPDLATTPGLLNPNNFDFNHNARPSISERHPSISMLGSSFYGNSGARPITMKDRGRRESTNMGSFAGGMSWGGHSVGSWIRDDIMMGTSPAPFANNSPSFHSSSYLPKMEAAFMKDFTCCGLTLASLHDLLQHFEETHANAPAARPQQPPTNGFTSASGAPTNSIAPSQTQGDAPFNTQNGFQQRSGSVGAHRPRIGSVSRSNLSTVQDMDSLDDMDMDDINFDTLGSIDEQQQQQQQQPMQQFPVQNQFNQNQNQQSNLNVNVNMANNMQNHQGMRTSTPNTPSASQQFNLQNNPTVSSVNTPTMGTMPMTNHNLTSPESSHPGTPAELDMDFGGFNPMMGMDMGMPMGMNFNGNGNGNFGMAAFDNNGTIDQPGKRLFSKQGGGLNQAQLQAALKNYQLSGNDQSEMARRLREQQLLNGASIPQFPFPEEVKPFRCPVIGCEKAYKNQNGLKYHKQHGHQNQQLKENDDGTFSIVDPLTSIPYPGTVGMEKEKPYRCEVCGKRYKNLNGLKYHRSHAPHCNPELAMQKLGLTGNLQNLQNANVAGAGMAQMATYGTFGGDAERHPVPRSEAPWEKLKAESYSLFLKLSELPKGTYDEFEASWADEKENGAFKGGLGAVIVVRYSETPVGPYDEIIFVPGNFTTPLPPTPSSLPAKALRISRIYVSQRTTTYNGRLNWNIPKHLARFSFSSPPTPAGASPPSSLTVKVFPPSSIDGDSTPPFFACTLTPWKWVPALPVNTKYIPFSLAVVQPPIPEPPGHKEALKKVLEGEKVDPYDIDPDKALAVLAGTDKWREFEISANSPRARGCWVQVHEPEGEAGEEGEGKTYFPRELGPWRVGGWMEDVEWSIGGVTEWTVEKAGT</sequence>
<proteinExistence type="predicted"/>
<reference evidence="8 9" key="1">
    <citation type="journal article" date="2012" name="PLoS Pathog.">
        <title>Diverse lifestyles and strategies of plant pathogenesis encoded in the genomes of eighteen Dothideomycetes fungi.</title>
        <authorList>
            <person name="Ohm R.A."/>
            <person name="Feau N."/>
            <person name="Henrissat B."/>
            <person name="Schoch C.L."/>
            <person name="Horwitz B.A."/>
            <person name="Barry K.W."/>
            <person name="Condon B.J."/>
            <person name="Copeland A.C."/>
            <person name="Dhillon B."/>
            <person name="Glaser F."/>
            <person name="Hesse C.N."/>
            <person name="Kosti I."/>
            <person name="LaButti K."/>
            <person name="Lindquist E.A."/>
            <person name="Lucas S."/>
            <person name="Salamov A.A."/>
            <person name="Bradshaw R.E."/>
            <person name="Ciuffetti L."/>
            <person name="Hamelin R.C."/>
            <person name="Kema G.H.J."/>
            <person name="Lawrence C."/>
            <person name="Scott J.A."/>
            <person name="Spatafora J.W."/>
            <person name="Turgeon B.G."/>
            <person name="de Wit P.J.G.M."/>
            <person name="Zhong S."/>
            <person name="Goodwin S.B."/>
            <person name="Grigoriev I.V."/>
        </authorList>
    </citation>
    <scope>NUCLEOTIDE SEQUENCE [LARGE SCALE GENOMIC DNA]</scope>
    <source>
        <strain evidence="9">ND90Pr / ATCC 201652</strain>
    </source>
</reference>
<dbReference type="OrthoDB" id="3269380at2759"/>
<dbReference type="Proteomes" id="UP000016934">
    <property type="component" value="Unassembled WGS sequence"/>
</dbReference>
<dbReference type="AlphaFoldDB" id="M2SSP5"/>
<protein>
    <recommendedName>
        <fullName evidence="7">C2H2-type domain-containing protein</fullName>
    </recommendedName>
</protein>
<evidence type="ECO:0000256" key="4">
    <source>
        <dbReference type="ARBA" id="ARBA00022833"/>
    </source>
</evidence>
<dbReference type="InterPro" id="IPR036236">
    <property type="entry name" value="Znf_C2H2_sf"/>
</dbReference>
<gene>
    <name evidence="8" type="ORF">COCSADRAFT_185038</name>
</gene>
<feature type="domain" description="C2H2-type" evidence="7">
    <location>
        <begin position="672"/>
        <end position="701"/>
    </location>
</feature>
<feature type="compositionally biased region" description="Polar residues" evidence="6">
    <location>
        <begin position="374"/>
        <end position="383"/>
    </location>
</feature>
<keyword evidence="4" id="KW-0862">Zinc</keyword>
<dbReference type="GO" id="GO:0008270">
    <property type="term" value="F:zinc ion binding"/>
    <property type="evidence" value="ECO:0007669"/>
    <property type="project" value="UniProtKB-KW"/>
</dbReference>
<organism evidence="8 9">
    <name type="scientific">Cochliobolus sativus (strain ND90Pr / ATCC 201652)</name>
    <name type="common">Common root rot and spot blotch fungus</name>
    <name type="synonym">Bipolaris sorokiniana</name>
    <dbReference type="NCBI Taxonomy" id="665912"/>
    <lineage>
        <taxon>Eukaryota</taxon>
        <taxon>Fungi</taxon>
        <taxon>Dikarya</taxon>
        <taxon>Ascomycota</taxon>
        <taxon>Pezizomycotina</taxon>
        <taxon>Dothideomycetes</taxon>
        <taxon>Pleosporomycetidae</taxon>
        <taxon>Pleosporales</taxon>
        <taxon>Pleosporineae</taxon>
        <taxon>Pleosporaceae</taxon>
        <taxon>Bipolaris</taxon>
    </lineage>
</organism>
<dbReference type="InterPro" id="IPR013087">
    <property type="entry name" value="Znf_C2H2_type"/>
</dbReference>
<evidence type="ECO:0000313" key="8">
    <source>
        <dbReference type="EMBL" id="EMD59832.1"/>
    </source>
</evidence>
<evidence type="ECO:0000259" key="7">
    <source>
        <dbReference type="PROSITE" id="PS50157"/>
    </source>
</evidence>
<dbReference type="PANTHER" id="PTHR23057">
    <property type="entry name" value="JUXTAPOSED WITH ANOTHER ZINC FINGER PROTEIN 1"/>
    <property type="match status" value="1"/>
</dbReference>
<dbReference type="EMBL" id="KB445652">
    <property type="protein sequence ID" value="EMD59832.1"/>
    <property type="molecule type" value="Genomic_DNA"/>
</dbReference>
<dbReference type="PROSITE" id="PS00028">
    <property type="entry name" value="ZINC_FINGER_C2H2_1"/>
    <property type="match status" value="2"/>
</dbReference>
<dbReference type="SUPFAM" id="SSF160104">
    <property type="entry name" value="Acetoacetate decarboxylase-like"/>
    <property type="match status" value="1"/>
</dbReference>
<evidence type="ECO:0000256" key="5">
    <source>
        <dbReference type="PROSITE-ProRule" id="PRU00042"/>
    </source>
</evidence>
<feature type="region of interest" description="Disordered" evidence="6">
    <location>
        <begin position="450"/>
        <end position="471"/>
    </location>
</feature>
<name>M2SSP5_COCSN</name>
<evidence type="ECO:0000256" key="6">
    <source>
        <dbReference type="SAM" id="MobiDB-lite"/>
    </source>
</evidence>
<dbReference type="InterPro" id="IPR051580">
    <property type="entry name" value="ZnF-Chromatin_assoc"/>
</dbReference>
<feature type="region of interest" description="Disordered" evidence="6">
    <location>
        <begin position="146"/>
        <end position="171"/>
    </location>
</feature>
<dbReference type="OMA" id="STVQDMD"/>
<feature type="compositionally biased region" description="Polar residues" evidence="6">
    <location>
        <begin position="326"/>
        <end position="362"/>
    </location>
</feature>
<dbReference type="PANTHER" id="PTHR23057:SF0">
    <property type="entry name" value="JUXTAPOSED WITH ANOTHER ZINC FINGER PROTEIN 1"/>
    <property type="match status" value="1"/>
</dbReference>
<dbReference type="RefSeq" id="XP_007704794.1">
    <property type="nucleotide sequence ID" value="XM_007706604.1"/>
</dbReference>
<feature type="domain" description="C2H2-type" evidence="7">
    <location>
        <begin position="611"/>
        <end position="641"/>
    </location>
</feature>